<gene>
    <name evidence="2" type="ORF">GSONMT00040339001</name>
</gene>
<feature type="compositionally biased region" description="Polar residues" evidence="1">
    <location>
        <begin position="218"/>
        <end position="231"/>
    </location>
</feature>
<feature type="region of interest" description="Disordered" evidence="1">
    <location>
        <begin position="319"/>
        <end position="341"/>
    </location>
</feature>
<dbReference type="STRING" id="8022.A0A060YX20"/>
<dbReference type="AlphaFoldDB" id="A0A060YX20"/>
<organism evidence="2 3">
    <name type="scientific">Oncorhynchus mykiss</name>
    <name type="common">Rainbow trout</name>
    <name type="synonym">Salmo gairdneri</name>
    <dbReference type="NCBI Taxonomy" id="8022"/>
    <lineage>
        <taxon>Eukaryota</taxon>
        <taxon>Metazoa</taxon>
        <taxon>Chordata</taxon>
        <taxon>Craniata</taxon>
        <taxon>Vertebrata</taxon>
        <taxon>Euteleostomi</taxon>
        <taxon>Actinopterygii</taxon>
        <taxon>Neopterygii</taxon>
        <taxon>Teleostei</taxon>
        <taxon>Protacanthopterygii</taxon>
        <taxon>Salmoniformes</taxon>
        <taxon>Salmonidae</taxon>
        <taxon>Salmoninae</taxon>
        <taxon>Oncorhynchus</taxon>
    </lineage>
</organism>
<dbReference type="PaxDb" id="8022-A0A060YX20"/>
<feature type="region of interest" description="Disordered" evidence="1">
    <location>
        <begin position="212"/>
        <end position="243"/>
    </location>
</feature>
<feature type="compositionally biased region" description="Basic and acidic residues" evidence="1">
    <location>
        <begin position="75"/>
        <end position="98"/>
    </location>
</feature>
<reference evidence="2" key="2">
    <citation type="submission" date="2014-03" db="EMBL/GenBank/DDBJ databases">
        <authorList>
            <person name="Genoscope - CEA"/>
        </authorList>
    </citation>
    <scope>NUCLEOTIDE SEQUENCE</scope>
</reference>
<protein>
    <submittedName>
        <fullName evidence="2">Uncharacterized protein</fullName>
    </submittedName>
</protein>
<reference evidence="2" key="1">
    <citation type="journal article" date="2014" name="Nat. Commun.">
        <title>The rainbow trout genome provides novel insights into evolution after whole-genome duplication in vertebrates.</title>
        <authorList>
            <person name="Berthelot C."/>
            <person name="Brunet F."/>
            <person name="Chalopin D."/>
            <person name="Juanchich A."/>
            <person name="Bernard M."/>
            <person name="Noel B."/>
            <person name="Bento P."/>
            <person name="Da Silva C."/>
            <person name="Labadie K."/>
            <person name="Alberti A."/>
            <person name="Aury J.M."/>
            <person name="Louis A."/>
            <person name="Dehais P."/>
            <person name="Bardou P."/>
            <person name="Montfort J."/>
            <person name="Klopp C."/>
            <person name="Cabau C."/>
            <person name="Gaspin C."/>
            <person name="Thorgaard G.H."/>
            <person name="Boussaha M."/>
            <person name="Quillet E."/>
            <person name="Guyomard R."/>
            <person name="Galiana D."/>
            <person name="Bobe J."/>
            <person name="Volff J.N."/>
            <person name="Genet C."/>
            <person name="Wincker P."/>
            <person name="Jaillon O."/>
            <person name="Roest Crollius H."/>
            <person name="Guiguen Y."/>
        </authorList>
    </citation>
    <scope>NUCLEOTIDE SEQUENCE [LARGE SCALE GENOMIC DNA]</scope>
</reference>
<dbReference type="EMBL" id="FR925667">
    <property type="protein sequence ID" value="CDQ96423.1"/>
    <property type="molecule type" value="Genomic_DNA"/>
</dbReference>
<evidence type="ECO:0000256" key="1">
    <source>
        <dbReference type="SAM" id="MobiDB-lite"/>
    </source>
</evidence>
<name>A0A060YX20_ONCMY</name>
<feature type="compositionally biased region" description="Basic and acidic residues" evidence="1">
    <location>
        <begin position="109"/>
        <end position="134"/>
    </location>
</feature>
<evidence type="ECO:0000313" key="3">
    <source>
        <dbReference type="Proteomes" id="UP000193380"/>
    </source>
</evidence>
<proteinExistence type="predicted"/>
<evidence type="ECO:0000313" key="2">
    <source>
        <dbReference type="EMBL" id="CDQ96423.1"/>
    </source>
</evidence>
<dbReference type="Gene3D" id="3.30.40.10">
    <property type="entry name" value="Zinc/RING finger domain, C3HC4 (zinc finger)"/>
    <property type="match status" value="1"/>
</dbReference>
<dbReference type="Proteomes" id="UP000193380">
    <property type="component" value="Unassembled WGS sequence"/>
</dbReference>
<sequence length="341" mass="37078">MWVCNNCRKQQEILTKPGEWFSGPGKPGLGSGISDPAMCGLNPGDKKLRSHFQVPLGPLDPNHPGDPGLAPGMDPRSRSEPPRKPGDQNIKGRGERRPGHPRLHTQVSVDRDQWERERREGRRLSKGRSLEHDPVGVGVPRWTEKGYHIDPNAPRHLAQPQPGEPLGGRHPLQPQGRGRGVGWGLGLRVLGALGASPRLCWARGRWSGALGGHRASALHSSSPQNSGSPLGQPQAPVRIPSCAGPNGTRLRACCAMIRSARTNQSLCGRPRHGRTSQNVAVPRRDRHLSAAQRKREGPRRSIAAVRTPRLRVSAREVGEVRGEVREAPESKFPIDTDLGSA</sequence>
<dbReference type="InterPro" id="IPR013083">
    <property type="entry name" value="Znf_RING/FYVE/PHD"/>
</dbReference>
<accession>A0A060YX20</accession>
<feature type="region of interest" description="Disordered" evidence="1">
    <location>
        <begin position="18"/>
        <end position="177"/>
    </location>
</feature>
<feature type="compositionally biased region" description="Basic and acidic residues" evidence="1">
    <location>
        <begin position="319"/>
        <end position="334"/>
    </location>
</feature>